<feature type="compositionally biased region" description="Low complexity" evidence="6">
    <location>
        <begin position="362"/>
        <end position="378"/>
    </location>
</feature>
<dbReference type="SUPFAM" id="SSF88697">
    <property type="entry name" value="PUA domain-like"/>
    <property type="match status" value="1"/>
</dbReference>
<evidence type="ECO:0000256" key="1">
    <source>
        <dbReference type="ARBA" id="ARBA00004496"/>
    </source>
</evidence>
<keyword evidence="9" id="KW-1185">Reference proteome</keyword>
<dbReference type="SMART" id="SM00359">
    <property type="entry name" value="PUA"/>
    <property type="match status" value="1"/>
</dbReference>
<comment type="caution">
    <text evidence="8">The sequence shown here is derived from an EMBL/GenBank/DDBJ whole genome shotgun (WGS) entry which is preliminary data.</text>
</comment>
<dbReference type="InterPro" id="IPR016437">
    <property type="entry name" value="MCT-1/Tma20"/>
</dbReference>
<dbReference type="SMART" id="SM00784">
    <property type="entry name" value="SPT2"/>
    <property type="match status" value="1"/>
</dbReference>
<feature type="compositionally biased region" description="Polar residues" evidence="6">
    <location>
        <begin position="402"/>
        <end position="412"/>
    </location>
</feature>
<dbReference type="AlphaFoldDB" id="A0A9W8A9D4"/>
<comment type="subcellular location">
    <subcellularLocation>
        <location evidence="1">Cytoplasm</location>
    </subcellularLocation>
</comment>
<keyword evidence="4 5" id="KW-0175">Coiled coil</keyword>
<dbReference type="InterPro" id="IPR041366">
    <property type="entry name" value="Pre-PUA"/>
</dbReference>
<name>A0A9W8A9D4_9FUNG</name>
<evidence type="ECO:0000259" key="7">
    <source>
        <dbReference type="SMART" id="SM00359"/>
    </source>
</evidence>
<dbReference type="GO" id="GO:0005737">
    <property type="term" value="C:cytoplasm"/>
    <property type="evidence" value="ECO:0007669"/>
    <property type="project" value="UniProtKB-SubCell"/>
</dbReference>
<feature type="region of interest" description="Disordered" evidence="6">
    <location>
        <begin position="257"/>
        <end position="326"/>
    </location>
</feature>
<dbReference type="Pfam" id="PF01472">
    <property type="entry name" value="PUA"/>
    <property type="match status" value="1"/>
</dbReference>
<organism evidence="8 9">
    <name type="scientific">Mycoemilia scoparia</name>
    <dbReference type="NCBI Taxonomy" id="417184"/>
    <lineage>
        <taxon>Eukaryota</taxon>
        <taxon>Fungi</taxon>
        <taxon>Fungi incertae sedis</taxon>
        <taxon>Zoopagomycota</taxon>
        <taxon>Kickxellomycotina</taxon>
        <taxon>Kickxellomycetes</taxon>
        <taxon>Kickxellales</taxon>
        <taxon>Kickxellaceae</taxon>
        <taxon>Mycoemilia</taxon>
    </lineage>
</organism>
<gene>
    <name evidence="8" type="primary">TMA20</name>
    <name evidence="8" type="ORF">H4219_001539</name>
</gene>
<feature type="compositionally biased region" description="Acidic residues" evidence="6">
    <location>
        <begin position="541"/>
        <end position="564"/>
    </location>
</feature>
<dbReference type="Pfam" id="PF17832">
    <property type="entry name" value="Pre-PUA"/>
    <property type="match status" value="1"/>
</dbReference>
<dbReference type="EMBL" id="JANBPU010000017">
    <property type="protein sequence ID" value="KAJ1920166.1"/>
    <property type="molecule type" value="Genomic_DNA"/>
</dbReference>
<dbReference type="Pfam" id="PF08243">
    <property type="entry name" value="SPT2"/>
    <property type="match status" value="1"/>
</dbReference>
<evidence type="ECO:0000256" key="5">
    <source>
        <dbReference type="SAM" id="Coils"/>
    </source>
</evidence>
<proteinExistence type="inferred from homology"/>
<comment type="similarity">
    <text evidence="2">Belongs to the SPT2 family.</text>
</comment>
<feature type="domain" description="PUA" evidence="7">
    <location>
        <begin position="92"/>
        <end position="172"/>
    </location>
</feature>
<feature type="compositionally biased region" description="Polar residues" evidence="6">
    <location>
        <begin position="257"/>
        <end position="268"/>
    </location>
</feature>
<dbReference type="GO" id="GO:0001731">
    <property type="term" value="P:formation of translation preinitiation complex"/>
    <property type="evidence" value="ECO:0007669"/>
    <property type="project" value="TreeGrafter"/>
</dbReference>
<feature type="compositionally biased region" description="Low complexity" evidence="6">
    <location>
        <begin position="426"/>
        <end position="437"/>
    </location>
</feature>
<evidence type="ECO:0000256" key="4">
    <source>
        <dbReference type="ARBA" id="ARBA00023054"/>
    </source>
</evidence>
<evidence type="ECO:0000313" key="9">
    <source>
        <dbReference type="Proteomes" id="UP001150538"/>
    </source>
</evidence>
<dbReference type="Gene3D" id="3.10.400.20">
    <property type="match status" value="1"/>
</dbReference>
<dbReference type="PANTHER" id="PTHR22798">
    <property type="entry name" value="MCT-1 PROTEIN"/>
    <property type="match status" value="1"/>
</dbReference>
<dbReference type="CDD" id="cd11609">
    <property type="entry name" value="MCT1_N"/>
    <property type="match status" value="1"/>
</dbReference>
<dbReference type="CDD" id="cd21155">
    <property type="entry name" value="PUA_MCTS-1-like"/>
    <property type="match status" value="1"/>
</dbReference>
<reference evidence="8" key="1">
    <citation type="submission" date="2022-07" db="EMBL/GenBank/DDBJ databases">
        <title>Phylogenomic reconstructions and comparative analyses of Kickxellomycotina fungi.</title>
        <authorList>
            <person name="Reynolds N.K."/>
            <person name="Stajich J.E."/>
            <person name="Barry K."/>
            <person name="Grigoriev I.V."/>
            <person name="Crous P."/>
            <person name="Smith M.E."/>
        </authorList>
    </citation>
    <scope>NUCLEOTIDE SEQUENCE</scope>
    <source>
        <strain evidence="8">NBRC 100468</strain>
    </source>
</reference>
<dbReference type="Proteomes" id="UP001150538">
    <property type="component" value="Unassembled WGS sequence"/>
</dbReference>
<dbReference type="InterPro" id="IPR015947">
    <property type="entry name" value="PUA-like_sf"/>
</dbReference>
<dbReference type="PROSITE" id="PS50890">
    <property type="entry name" value="PUA"/>
    <property type="match status" value="1"/>
</dbReference>
<evidence type="ECO:0000256" key="2">
    <source>
        <dbReference type="ARBA" id="ARBA00006461"/>
    </source>
</evidence>
<feature type="coiled-coil region" evidence="5">
    <location>
        <begin position="620"/>
        <end position="655"/>
    </location>
</feature>
<dbReference type="InterPro" id="IPR004521">
    <property type="entry name" value="Uncharacterised_CHP00451"/>
</dbReference>
<dbReference type="NCBIfam" id="TIGR00451">
    <property type="entry name" value="unchar_dom_2"/>
    <property type="match status" value="1"/>
</dbReference>
<sequence>MFKKFDIKDQSGQSQVKTSVIRAIRTQWIKNYPGIESHLDEILPKKATLTHVKFKGHVSLYKIDEVVIAFQMFNDPIVPSLRLVHQFPDILPTVQVDRGAIKYVLSGANIMCPGLTSAGAELPETNLEENKVVAIKAEGKEHALAIGVLKMSTDDIKKVNKGTGVELYHYLGDQLWKAWYEDLMRLASSQTARAKNVALRKKIQKQGELDHRNSDIKSKERIQRELEARERQRQERDRIEARAKATRIYNKTATIEKNNVSPNAQKKSTATREAIAVGNPSPVNRNVRKGFPGRTSSSKDIKPRPISHTRHTSSHQDVVKPKQEKSALSYGELLKIADNNKFRPKQKHTEPNYKPRIPSSAKVSSGLLGKDSSLSKEGMISDIKRESRPTIRSKDINEIRKTSNQAYISQQKMLDRRPTSSRNQESLPSSSHRSSPITPTPAPPPAKSSKPSSGFKSPRELQTTKPAVVRPPPKASQRQPNPVNSNRGSLYSSPQPSRKSIPITNQHRIPAPQRSTLKRPLNDQRGSSRPKSRRYGHSDDEYGDDDNDSMDDFIVDDDEEEDEGYGNISHYSSAHSRGPHSNVPGSSVTEEIHRIFGYNKNRYKDEVFDDDDDIMESSAMDQLHEEKRSAMIAIKEDKREEMLEMERMRRLQEKRLAKKRARSAT</sequence>
<evidence type="ECO:0000313" key="8">
    <source>
        <dbReference type="EMBL" id="KAJ1920166.1"/>
    </source>
</evidence>
<protein>
    <submittedName>
        <fullName evidence="8">Translation machinery-associated protein 20</fullName>
    </submittedName>
</protein>
<feature type="compositionally biased region" description="Basic and acidic residues" evidence="6">
    <location>
        <begin position="382"/>
        <end position="401"/>
    </location>
</feature>
<keyword evidence="3" id="KW-0963">Cytoplasm</keyword>
<dbReference type="InterPro" id="IPR013256">
    <property type="entry name" value="Chromatin_SPT2"/>
</dbReference>
<dbReference type="OrthoDB" id="10249667at2759"/>
<evidence type="ECO:0000256" key="6">
    <source>
        <dbReference type="SAM" id="MobiDB-lite"/>
    </source>
</evidence>
<dbReference type="PANTHER" id="PTHR22798:SF0">
    <property type="entry name" value="MALIGNANT T-CELL-AMPLIFIED SEQUENCE 1"/>
    <property type="match status" value="1"/>
</dbReference>
<feature type="region of interest" description="Disordered" evidence="6">
    <location>
        <begin position="338"/>
        <end position="587"/>
    </location>
</feature>
<dbReference type="GO" id="GO:0003723">
    <property type="term" value="F:RNA binding"/>
    <property type="evidence" value="ECO:0007669"/>
    <property type="project" value="InterPro"/>
</dbReference>
<feature type="compositionally biased region" description="Polar residues" evidence="6">
    <location>
        <begin position="476"/>
        <end position="507"/>
    </location>
</feature>
<accession>A0A9W8A9D4</accession>
<dbReference type="InterPro" id="IPR002478">
    <property type="entry name" value="PUA"/>
</dbReference>
<feature type="region of interest" description="Disordered" evidence="6">
    <location>
        <begin position="205"/>
        <end position="237"/>
    </location>
</feature>
<evidence type="ECO:0000256" key="3">
    <source>
        <dbReference type="ARBA" id="ARBA00022490"/>
    </source>
</evidence>